<sequence length="65" mass="7721">MTHKKRRLGLSVPESLYKKISDRAAYHGKTLNATCLDIFWEYFESDGRKKREEGKFNEQKEVKNN</sequence>
<comment type="caution">
    <text evidence="1">The sequence shown here is derived from an EMBL/GenBank/DDBJ whole genome shotgun (WGS) entry which is preliminary data.</text>
</comment>
<dbReference type="SUPFAM" id="SSF47598">
    <property type="entry name" value="Ribbon-helix-helix"/>
    <property type="match status" value="1"/>
</dbReference>
<dbReference type="AlphaFoldDB" id="A0A9D1EUY8"/>
<reference evidence="1" key="2">
    <citation type="journal article" date="2021" name="PeerJ">
        <title>Extensive microbial diversity within the chicken gut microbiome revealed by metagenomics and culture.</title>
        <authorList>
            <person name="Gilroy R."/>
            <person name="Ravi A."/>
            <person name="Getino M."/>
            <person name="Pursley I."/>
            <person name="Horton D.L."/>
            <person name="Alikhan N.F."/>
            <person name="Baker D."/>
            <person name="Gharbi K."/>
            <person name="Hall N."/>
            <person name="Watson M."/>
            <person name="Adriaenssens E.M."/>
            <person name="Foster-Nyarko E."/>
            <person name="Jarju S."/>
            <person name="Secka A."/>
            <person name="Antonio M."/>
            <person name="Oren A."/>
            <person name="Chaudhuri R.R."/>
            <person name="La Ragione R."/>
            <person name="Hildebrand F."/>
            <person name="Pallen M.J."/>
        </authorList>
    </citation>
    <scope>NUCLEOTIDE SEQUENCE</scope>
    <source>
        <strain evidence="1">CHK190-19873</strain>
    </source>
</reference>
<name>A0A9D1EUY8_9FIRM</name>
<evidence type="ECO:0008006" key="3">
    <source>
        <dbReference type="Google" id="ProtNLM"/>
    </source>
</evidence>
<gene>
    <name evidence="1" type="ORF">IAB44_11840</name>
</gene>
<dbReference type="EMBL" id="DVIQ01000073">
    <property type="protein sequence ID" value="HIS32216.1"/>
    <property type="molecule type" value="Genomic_DNA"/>
</dbReference>
<reference evidence="1" key="1">
    <citation type="submission" date="2020-10" db="EMBL/GenBank/DDBJ databases">
        <authorList>
            <person name="Gilroy R."/>
        </authorList>
    </citation>
    <scope>NUCLEOTIDE SEQUENCE</scope>
    <source>
        <strain evidence="1">CHK190-19873</strain>
    </source>
</reference>
<dbReference type="Proteomes" id="UP000823935">
    <property type="component" value="Unassembled WGS sequence"/>
</dbReference>
<organism evidence="1 2">
    <name type="scientific">Candidatus Limivivens intestinipullorum</name>
    <dbReference type="NCBI Taxonomy" id="2840858"/>
    <lineage>
        <taxon>Bacteria</taxon>
        <taxon>Bacillati</taxon>
        <taxon>Bacillota</taxon>
        <taxon>Clostridia</taxon>
        <taxon>Lachnospirales</taxon>
        <taxon>Lachnospiraceae</taxon>
        <taxon>Lachnospiraceae incertae sedis</taxon>
        <taxon>Candidatus Limivivens</taxon>
    </lineage>
</organism>
<dbReference type="InterPro" id="IPR010985">
    <property type="entry name" value="Ribbon_hlx_hlx"/>
</dbReference>
<accession>A0A9D1EUY8</accession>
<evidence type="ECO:0000313" key="1">
    <source>
        <dbReference type="EMBL" id="HIS32216.1"/>
    </source>
</evidence>
<dbReference type="GO" id="GO:0006355">
    <property type="term" value="P:regulation of DNA-templated transcription"/>
    <property type="evidence" value="ECO:0007669"/>
    <property type="project" value="InterPro"/>
</dbReference>
<protein>
    <recommendedName>
        <fullName evidence="3">Arc-like DNA binding domain-containing protein</fullName>
    </recommendedName>
</protein>
<proteinExistence type="predicted"/>
<evidence type="ECO:0000313" key="2">
    <source>
        <dbReference type="Proteomes" id="UP000823935"/>
    </source>
</evidence>